<keyword evidence="5" id="KW-0808">Transferase</keyword>
<dbReference type="Pfam" id="PF00155">
    <property type="entry name" value="Aminotran_1_2"/>
    <property type="match status" value="1"/>
</dbReference>
<accession>A0AAE3HC94</accession>
<evidence type="ECO:0000313" key="6">
    <source>
        <dbReference type="Proteomes" id="UP001206983"/>
    </source>
</evidence>
<dbReference type="Pfam" id="PF04071">
    <property type="entry name" value="zf-like"/>
    <property type="match status" value="1"/>
</dbReference>
<dbReference type="InterPro" id="IPR015421">
    <property type="entry name" value="PyrdxlP-dep_Trfase_major"/>
</dbReference>
<evidence type="ECO:0000313" key="5">
    <source>
        <dbReference type="EMBL" id="MCQ6963706.1"/>
    </source>
</evidence>
<evidence type="ECO:0000256" key="2">
    <source>
        <dbReference type="ARBA" id="ARBA00022898"/>
    </source>
</evidence>
<proteinExistence type="predicted"/>
<comment type="cofactor">
    <cofactor evidence="1">
        <name>pyridoxal 5'-phosphate</name>
        <dbReference type="ChEBI" id="CHEBI:597326"/>
    </cofactor>
</comment>
<dbReference type="CDD" id="cd00609">
    <property type="entry name" value="AAT_like"/>
    <property type="match status" value="1"/>
</dbReference>
<dbReference type="GO" id="GO:0030170">
    <property type="term" value="F:pyridoxal phosphate binding"/>
    <property type="evidence" value="ECO:0007669"/>
    <property type="project" value="InterPro"/>
</dbReference>
<evidence type="ECO:0000259" key="4">
    <source>
        <dbReference type="Pfam" id="PF04071"/>
    </source>
</evidence>
<name>A0AAE3HC94_9EURY</name>
<gene>
    <name evidence="5" type="ORF">PV02_10180</name>
</gene>
<feature type="domain" description="Cysteine-rich small" evidence="4">
    <location>
        <begin position="410"/>
        <end position="478"/>
    </location>
</feature>
<dbReference type="InterPro" id="IPR007212">
    <property type="entry name" value="Zf-like"/>
</dbReference>
<evidence type="ECO:0000259" key="3">
    <source>
        <dbReference type="Pfam" id="PF00155"/>
    </source>
</evidence>
<dbReference type="SUPFAM" id="SSF53383">
    <property type="entry name" value="PLP-dependent transferases"/>
    <property type="match status" value="1"/>
</dbReference>
<dbReference type="PANTHER" id="PTHR42885">
    <property type="entry name" value="HISTIDINOL-PHOSPHATE AMINOTRANSFERASE-RELATED"/>
    <property type="match status" value="1"/>
</dbReference>
<dbReference type="GO" id="GO:0008483">
    <property type="term" value="F:transaminase activity"/>
    <property type="evidence" value="ECO:0007669"/>
    <property type="project" value="UniProtKB-KW"/>
</dbReference>
<reference evidence="5 6" key="1">
    <citation type="journal article" date="2011" name="Appl. Environ. Microbiol.">
        <title>Methanogenic archaea isolated from Taiwan's Chelungpu fault.</title>
        <authorList>
            <person name="Wu S.Y."/>
            <person name="Lai M.C."/>
        </authorList>
    </citation>
    <scope>NUCLEOTIDE SEQUENCE [LARGE SCALE GENOMIC DNA]</scope>
    <source>
        <strain evidence="5 6">St545Mb</strain>
    </source>
</reference>
<comment type="caution">
    <text evidence="5">The sequence shown here is derived from an EMBL/GenBank/DDBJ whole genome shotgun (WGS) entry which is preliminary data.</text>
</comment>
<keyword evidence="6" id="KW-1185">Reference proteome</keyword>
<sequence>MSEDENRFPFKHYLLDLSPCMRGGQAGQLTGGEEIPESDILDFSVSLNPLGSPFRYERSGLDMVAILEKAVRKLEQYPDNRYLELRSAASSFIGSGAGPDNIVPGNGSCELFRLVLESVAEEGDMVIVPMPCAAEYYRTCEALGAVPHKIRLHEMLHLPKRTLEKAKVIFFSNPNNPTGELVSRDRIREFALRCAEQGTLLVVDESFIELSDPSQSVADLAANNDHLLVTRSIVNAFSLPGIRFSYAVTSVPMASRLNAARLSWNIGAVTEEIAGAVLGMEGGANSDYLVRSRNFIREERQYISDRLSSLYGFNPLKSSANFILVNMEEHFMDSERFTKCFASRGILVRECSDFFEGQKHFIRISVRSRDDFEKLISRLDEVYAESSREEAREKLEETLEQGPERIAATRGTCGYYPCHFLGQDCTFCFCPFYACNDERTGGKWIDSATGGKVWSCEHCTLLHQPQVAEKILDVLMEDGDTDENIRKAWAEVVMPLL</sequence>
<keyword evidence="5" id="KW-0032">Aminotransferase</keyword>
<dbReference type="InterPro" id="IPR015422">
    <property type="entry name" value="PyrdxlP-dep_Trfase_small"/>
</dbReference>
<dbReference type="AlphaFoldDB" id="A0AAE3HC94"/>
<dbReference type="InterPro" id="IPR015424">
    <property type="entry name" value="PyrdxlP-dep_Trfase"/>
</dbReference>
<dbReference type="EMBL" id="JTEO01000006">
    <property type="protein sequence ID" value="MCQ6963706.1"/>
    <property type="molecule type" value="Genomic_DNA"/>
</dbReference>
<dbReference type="Proteomes" id="UP001206983">
    <property type="component" value="Unassembled WGS sequence"/>
</dbReference>
<protein>
    <submittedName>
        <fullName evidence="5">Histidinol phosphate aminotransferase</fullName>
    </submittedName>
</protein>
<dbReference type="Gene3D" id="3.40.640.10">
    <property type="entry name" value="Type I PLP-dependent aspartate aminotransferase-like (Major domain)"/>
    <property type="match status" value="1"/>
</dbReference>
<dbReference type="PANTHER" id="PTHR42885:SF1">
    <property type="entry name" value="THREONINE-PHOSPHATE DECARBOXYLASE"/>
    <property type="match status" value="1"/>
</dbReference>
<keyword evidence="2" id="KW-0663">Pyridoxal phosphate</keyword>
<feature type="domain" description="Aminotransferase class I/classII large" evidence="3">
    <location>
        <begin position="69"/>
        <end position="379"/>
    </location>
</feature>
<organism evidence="5 6">
    <name type="scientific">Methanolobus chelungpuianus</name>
    <dbReference type="NCBI Taxonomy" id="502115"/>
    <lineage>
        <taxon>Archaea</taxon>
        <taxon>Methanobacteriati</taxon>
        <taxon>Methanobacteriota</taxon>
        <taxon>Stenosarchaea group</taxon>
        <taxon>Methanomicrobia</taxon>
        <taxon>Methanosarcinales</taxon>
        <taxon>Methanosarcinaceae</taxon>
        <taxon>Methanolobus</taxon>
    </lineage>
</organism>
<evidence type="ECO:0000256" key="1">
    <source>
        <dbReference type="ARBA" id="ARBA00001933"/>
    </source>
</evidence>
<dbReference type="InterPro" id="IPR004839">
    <property type="entry name" value="Aminotransferase_I/II_large"/>
</dbReference>
<dbReference type="Gene3D" id="3.90.1150.10">
    <property type="entry name" value="Aspartate Aminotransferase, domain 1"/>
    <property type="match status" value="1"/>
</dbReference>